<evidence type="ECO:0000313" key="1">
    <source>
        <dbReference type="EMBL" id="KAG4306519.1"/>
    </source>
</evidence>
<dbReference type="Proteomes" id="UP000768646">
    <property type="component" value="Unassembled WGS sequence"/>
</dbReference>
<reference evidence="1 2" key="1">
    <citation type="journal article" date="2021" name="Commun. Biol.">
        <title>Genomic insights into the host specific adaptation of the Pneumocystis genus.</title>
        <authorList>
            <person name="Cisse O.H."/>
            <person name="Ma L."/>
            <person name="Dekker J.P."/>
            <person name="Khil P.P."/>
            <person name="Youn J.-H."/>
            <person name="Brenchley J.M."/>
            <person name="Blair R."/>
            <person name="Pahar B."/>
            <person name="Chabe M."/>
            <person name="Van Rompay K.K.A."/>
            <person name="Keesler R."/>
            <person name="Sukura A."/>
            <person name="Hirsch V."/>
            <person name="Kutty G."/>
            <person name="Liu Y."/>
            <person name="Peng L."/>
            <person name="Chen J."/>
            <person name="Song J."/>
            <person name="Weissenbacher-Lang C."/>
            <person name="Xu J."/>
            <person name="Upham N.S."/>
            <person name="Stajich J.E."/>
            <person name="Cuomo C.A."/>
            <person name="Cushion M.T."/>
            <person name="Kovacs J.A."/>
        </authorList>
    </citation>
    <scope>NUCLEOTIDE SEQUENCE [LARGE SCALE GENOMIC DNA]</scope>
    <source>
        <strain evidence="1 2">RABM</strain>
    </source>
</reference>
<proteinExistence type="predicted"/>
<accession>A0ACB7CFH2</accession>
<gene>
    <name evidence="1" type="ORF">PORY_000507</name>
</gene>
<evidence type="ECO:0000313" key="2">
    <source>
        <dbReference type="Proteomes" id="UP000768646"/>
    </source>
</evidence>
<keyword evidence="2" id="KW-1185">Reference proteome</keyword>
<protein>
    <submittedName>
        <fullName evidence="1">Uncharacterized protein</fullName>
    </submittedName>
</protein>
<organism evidence="1 2">
    <name type="scientific">Pneumocystis oryctolagi</name>
    <dbReference type="NCBI Taxonomy" id="42067"/>
    <lineage>
        <taxon>Eukaryota</taxon>
        <taxon>Fungi</taxon>
        <taxon>Dikarya</taxon>
        <taxon>Ascomycota</taxon>
        <taxon>Taphrinomycotina</taxon>
        <taxon>Pneumocystomycetes</taxon>
        <taxon>Pneumocystaceae</taxon>
        <taxon>Pneumocystis</taxon>
    </lineage>
</organism>
<comment type="caution">
    <text evidence="1">The sequence shown here is derived from an EMBL/GenBank/DDBJ whole genome shotgun (WGS) entry which is preliminary data.</text>
</comment>
<sequence>MTDGADCAVWKAEGLRWPTYAEVEQTWQQGKACARIGYIKGLTRREWIQLGVYGVQGYGFFKVGEVVGRRHLVGYNV</sequence>
<name>A0ACB7CFH2_9ASCO</name>
<dbReference type="EMBL" id="JABTEG010000001">
    <property type="protein sequence ID" value="KAG4306519.1"/>
    <property type="molecule type" value="Genomic_DNA"/>
</dbReference>